<dbReference type="EMBL" id="JACNYL010000002">
    <property type="protein sequence ID" value="MBD1421929.1"/>
    <property type="molecule type" value="Genomic_DNA"/>
</dbReference>
<feature type="domain" description="DUF4397" evidence="2">
    <location>
        <begin position="40"/>
        <end position="160"/>
    </location>
</feature>
<sequence>MKKLSLQFCFLLLISAFTFSSCLKDNDDGPWNNPPAGVMYFVNAYPDATSGLLYSLDGNVISNPLNGKLMVLPYQEFSGAQLLHPGNRKLTITNHNVDQSVLIDTTLTIKVDSGYTSFVYGTNAQPKFAMTQDKVVENLTENESGIRFLNLAHGVDAVNLLIEGEDEPLYSNRPIETGASVVAHQAFQAQTSGTYTLKVTDASGNVLATREGRELKRSELINGQRYHSYYTIILTGKANDEDTPLYIGVVEHH</sequence>
<accession>A0ABR7XRY6</accession>
<keyword evidence="1" id="KW-0732">Signal</keyword>
<dbReference type="InterPro" id="IPR025510">
    <property type="entry name" value="DUF4397"/>
</dbReference>
<dbReference type="Pfam" id="PF14344">
    <property type="entry name" value="DUF4397"/>
    <property type="match status" value="1"/>
</dbReference>
<evidence type="ECO:0000313" key="3">
    <source>
        <dbReference type="EMBL" id="MBD1421929.1"/>
    </source>
</evidence>
<feature type="chain" id="PRO_5047170170" evidence="1">
    <location>
        <begin position="21"/>
        <end position="253"/>
    </location>
</feature>
<organism evidence="3 4">
    <name type="scientific">Sphingobacterium chuzhouense</name>
    <dbReference type="NCBI Taxonomy" id="1742264"/>
    <lineage>
        <taxon>Bacteria</taxon>
        <taxon>Pseudomonadati</taxon>
        <taxon>Bacteroidota</taxon>
        <taxon>Sphingobacteriia</taxon>
        <taxon>Sphingobacteriales</taxon>
        <taxon>Sphingobacteriaceae</taxon>
        <taxon>Sphingobacterium</taxon>
    </lineage>
</organism>
<gene>
    <name evidence="3" type="ORF">H8B21_10145</name>
</gene>
<dbReference type="RefSeq" id="WP_190313631.1">
    <property type="nucleotide sequence ID" value="NZ_JACNYL010000002.1"/>
</dbReference>
<comment type="caution">
    <text evidence="3">The sequence shown here is derived from an EMBL/GenBank/DDBJ whole genome shotgun (WGS) entry which is preliminary data.</text>
</comment>
<name>A0ABR7XRY6_9SPHI</name>
<reference evidence="3 4" key="1">
    <citation type="submission" date="2020-08" db="EMBL/GenBank/DDBJ databases">
        <title>Sphingobacterium sp. DN00404 isolated from aquaculture water.</title>
        <authorList>
            <person name="Zhang M."/>
        </authorList>
    </citation>
    <scope>NUCLEOTIDE SEQUENCE [LARGE SCALE GENOMIC DNA]</scope>
    <source>
        <strain evidence="3 4">KCTC 42746</strain>
    </source>
</reference>
<evidence type="ECO:0000256" key="1">
    <source>
        <dbReference type="SAM" id="SignalP"/>
    </source>
</evidence>
<keyword evidence="4" id="KW-1185">Reference proteome</keyword>
<evidence type="ECO:0000313" key="4">
    <source>
        <dbReference type="Proteomes" id="UP000651112"/>
    </source>
</evidence>
<evidence type="ECO:0000259" key="2">
    <source>
        <dbReference type="Pfam" id="PF14344"/>
    </source>
</evidence>
<dbReference type="PROSITE" id="PS51257">
    <property type="entry name" value="PROKAR_LIPOPROTEIN"/>
    <property type="match status" value="1"/>
</dbReference>
<dbReference type="Proteomes" id="UP000651112">
    <property type="component" value="Unassembled WGS sequence"/>
</dbReference>
<proteinExistence type="predicted"/>
<feature type="signal peptide" evidence="1">
    <location>
        <begin position="1"/>
        <end position="20"/>
    </location>
</feature>
<protein>
    <submittedName>
        <fullName evidence="3">DUF4397 domain-containing protein</fullName>
    </submittedName>
</protein>